<dbReference type="GO" id="GO:0003677">
    <property type="term" value="F:DNA binding"/>
    <property type="evidence" value="ECO:0007669"/>
    <property type="project" value="InterPro"/>
</dbReference>
<comment type="caution">
    <text evidence="2">The sequence shown here is derived from an EMBL/GenBank/DDBJ whole genome shotgun (WGS) entry which is preliminary data.</text>
</comment>
<feature type="compositionally biased region" description="Low complexity" evidence="1">
    <location>
        <begin position="754"/>
        <end position="766"/>
    </location>
</feature>
<evidence type="ECO:0000256" key="1">
    <source>
        <dbReference type="SAM" id="MobiDB-lite"/>
    </source>
</evidence>
<dbReference type="Proteomes" id="UP000593566">
    <property type="component" value="Unassembled WGS sequence"/>
</dbReference>
<feature type="compositionally biased region" description="Basic residues" evidence="1">
    <location>
        <begin position="200"/>
        <end position="219"/>
    </location>
</feature>
<organism evidence="2 3">
    <name type="scientific">Letharia lupina</name>
    <dbReference type="NCBI Taxonomy" id="560253"/>
    <lineage>
        <taxon>Eukaryota</taxon>
        <taxon>Fungi</taxon>
        <taxon>Dikarya</taxon>
        <taxon>Ascomycota</taxon>
        <taxon>Pezizomycotina</taxon>
        <taxon>Lecanoromycetes</taxon>
        <taxon>OSLEUM clade</taxon>
        <taxon>Lecanoromycetidae</taxon>
        <taxon>Lecanorales</taxon>
        <taxon>Lecanorineae</taxon>
        <taxon>Parmeliaceae</taxon>
        <taxon>Letharia</taxon>
    </lineage>
</organism>
<dbReference type="SMART" id="SM00384">
    <property type="entry name" value="AT_hook"/>
    <property type="match status" value="3"/>
</dbReference>
<proteinExistence type="predicted"/>
<name>A0A8H6C6J7_9LECA</name>
<feature type="compositionally biased region" description="Polar residues" evidence="1">
    <location>
        <begin position="627"/>
        <end position="637"/>
    </location>
</feature>
<feature type="compositionally biased region" description="Acidic residues" evidence="1">
    <location>
        <begin position="721"/>
        <end position="735"/>
    </location>
</feature>
<feature type="compositionally biased region" description="Low complexity" evidence="1">
    <location>
        <begin position="411"/>
        <end position="422"/>
    </location>
</feature>
<evidence type="ECO:0000313" key="2">
    <source>
        <dbReference type="EMBL" id="KAF6217524.1"/>
    </source>
</evidence>
<sequence length="774" mass="82777">MNYALSSPLKAIQGTAIQDLTDGRFGVPKFGRSRGWPTSLSYSSTTSSLKARGLRLSSVSIPTKPKYIPNQRPPPQVHSSLPHGATGQNERSRRVIISRFLLLDGNISFVVGTQIDGVITRDAEEVPVANILDHVSPAEIERFENHDFFAEDERERLLPPRKPRGRPRKGESIVPSFNIAPIGQETSREQSLLPEGSISIKKKLGRPKGSHNRGPHKKKAYKLTLKPFVLSETSTATKKGRGRPPLQKNLSVVIPSFDGPQPQELESTPGAESESDDMLGDPKPQYSMVAASGLGQSDTEDVTSRDQSIDLVAPSKKRRLDTSNAFIDLSSDANGGEGSPQPTKRAKTLPETSPDPIADDRAALLRQFQARVYGPDHSEKGSTIPHRQSKPSPTPDDSTALVRQFHTHIRSSSLDSSSSDSLMGPTPRPLKPLPAQSVPSEPLPGKTLLPQDNSAKVPASYLNNSITVSHSPRRQPAKATPAKSLSPAKSIPRRVSLTPHFPPSTSFSHIKSLGGSTASKPQPSISSASRHAPSQATNTTFSQTSRIMPSAPKKRKPSPVPGSAPSHSSQASSTSKIGFAGLQQAKDITDYFAPKATVAKETAIKALHSPASQLLDPEDSESEDQLARQSSTDSISSGVIVVRQNHVTPSSRAVTAEARPQEPSHNQARSVLDGAEDDSSDDESEDEHGGTTRVSNTAAPVPPTASPAKAQSSAGALNEAFDAEDDKDSDSDSDGSSDHDSDHDSDNNSDHNSDNNSDNNSDSLSSEVMIVRPS</sequence>
<feature type="compositionally biased region" description="Low complexity" evidence="1">
    <location>
        <begin position="563"/>
        <end position="575"/>
    </location>
</feature>
<feature type="region of interest" description="Disordered" evidence="1">
    <location>
        <begin position="180"/>
        <end position="219"/>
    </location>
</feature>
<dbReference type="RefSeq" id="XP_037146959.1">
    <property type="nucleotide sequence ID" value="XM_037297758.1"/>
</dbReference>
<feature type="region of interest" description="Disordered" evidence="1">
    <location>
        <begin position="609"/>
        <end position="774"/>
    </location>
</feature>
<gene>
    <name evidence="2" type="ORF">HO133_006862</name>
</gene>
<reference evidence="2 3" key="1">
    <citation type="journal article" date="2020" name="Genomics">
        <title>Complete, high-quality genomes from long-read metagenomic sequencing of two wolf lichen thalli reveals enigmatic genome architecture.</title>
        <authorList>
            <person name="McKenzie S.K."/>
            <person name="Walston R.F."/>
            <person name="Allen J.L."/>
        </authorList>
    </citation>
    <scope>NUCLEOTIDE SEQUENCE [LARGE SCALE GENOMIC DNA]</scope>
    <source>
        <strain evidence="2">WasteWater1</strain>
    </source>
</reference>
<feature type="compositionally biased region" description="Acidic residues" evidence="1">
    <location>
        <begin position="674"/>
        <end position="686"/>
    </location>
</feature>
<dbReference type="InterPro" id="IPR017956">
    <property type="entry name" value="AT_hook_DNA-bd_motif"/>
</dbReference>
<protein>
    <submittedName>
        <fullName evidence="2">Uncharacterized protein</fullName>
    </submittedName>
</protein>
<feature type="region of interest" description="Disordered" evidence="1">
    <location>
        <begin position="234"/>
        <end position="578"/>
    </location>
</feature>
<feature type="region of interest" description="Disordered" evidence="1">
    <location>
        <begin position="62"/>
        <end position="90"/>
    </location>
</feature>
<evidence type="ECO:0000313" key="3">
    <source>
        <dbReference type="Proteomes" id="UP000593566"/>
    </source>
</evidence>
<feature type="compositionally biased region" description="Polar residues" evidence="1">
    <location>
        <begin position="503"/>
        <end position="547"/>
    </location>
</feature>
<dbReference type="PRINTS" id="PR00929">
    <property type="entry name" value="ATHOOK"/>
</dbReference>
<feature type="compositionally biased region" description="Polar residues" evidence="1">
    <location>
        <begin position="461"/>
        <end position="470"/>
    </location>
</feature>
<dbReference type="AlphaFoldDB" id="A0A8H6C6J7"/>
<feature type="compositionally biased region" description="Basic and acidic residues" evidence="1">
    <location>
        <begin position="736"/>
        <end position="753"/>
    </location>
</feature>
<keyword evidence="3" id="KW-1185">Reference proteome</keyword>
<dbReference type="EMBL" id="JACCJB010000027">
    <property type="protein sequence ID" value="KAF6217524.1"/>
    <property type="molecule type" value="Genomic_DNA"/>
</dbReference>
<accession>A0A8H6C6J7</accession>
<dbReference type="GeneID" id="59335262"/>